<name>H2AZS9_KAZAF</name>
<dbReference type="InParanoid" id="H2AZS9"/>
<evidence type="ECO:0000259" key="4">
    <source>
        <dbReference type="Pfam" id="PF20640"/>
    </source>
</evidence>
<dbReference type="InterPro" id="IPR019350">
    <property type="entry name" value="RNA_pol_I-sp_TIF_RRN6-like"/>
</dbReference>
<dbReference type="RefSeq" id="XP_003959014.1">
    <property type="nucleotide sequence ID" value="XM_003958965.1"/>
</dbReference>
<dbReference type="HOGENOM" id="CLU_014997_0_0_1"/>
<organism evidence="5 6">
    <name type="scientific">Kazachstania africana (strain ATCC 22294 / BCRC 22015 / CBS 2517 / CECT 1963 / NBRC 1671 / NRRL Y-8276)</name>
    <name type="common">Yeast</name>
    <name type="synonym">Kluyveromyces africanus</name>
    <dbReference type="NCBI Taxonomy" id="1071382"/>
    <lineage>
        <taxon>Eukaryota</taxon>
        <taxon>Fungi</taxon>
        <taxon>Dikarya</taxon>
        <taxon>Ascomycota</taxon>
        <taxon>Saccharomycotina</taxon>
        <taxon>Saccharomycetes</taxon>
        <taxon>Saccharomycetales</taxon>
        <taxon>Saccharomycetaceae</taxon>
        <taxon>Kazachstania</taxon>
    </lineage>
</organism>
<evidence type="ECO:0008006" key="7">
    <source>
        <dbReference type="Google" id="ProtNLM"/>
    </source>
</evidence>
<dbReference type="eggNOG" id="ENOG502QRAW">
    <property type="taxonomic scope" value="Eukaryota"/>
</dbReference>
<evidence type="ECO:0000259" key="3">
    <source>
        <dbReference type="Pfam" id="PF20639"/>
    </source>
</evidence>
<proteinExistence type="predicted"/>
<gene>
    <name evidence="5" type="primary">KAFR0I00980</name>
    <name evidence="5" type="ORF">KAFR_0I00980</name>
</gene>
<dbReference type="PANTHER" id="PTHR28221">
    <property type="entry name" value="RNA POLYMERASE I-SPECIFIC TRANSCRIPTION INITIATION FACTOR RRN6"/>
    <property type="match status" value="1"/>
</dbReference>
<feature type="compositionally biased region" description="Low complexity" evidence="1">
    <location>
        <begin position="816"/>
        <end position="836"/>
    </location>
</feature>
<feature type="region of interest" description="Disordered" evidence="1">
    <location>
        <begin position="804"/>
        <end position="876"/>
    </location>
</feature>
<dbReference type="InterPro" id="IPR048535">
    <property type="entry name" value="RRN6_beta-prop"/>
</dbReference>
<sequence>MNEARLPGRRPIGAQLGVGLSGPSLYVSKSAASKIVAVADDEKWLHCKDTEFPSTFMDFKVASNYTLVNDILDPFEIESKVHFPSISQNLPADEELLESDLSDDDEKEGNTVFLNEHSKESLVSNLHWRKPSPQIISSDLQIYRNTEEKKHSMFELIDENRSESLHFDFVPKELLSNLTRSDTILEAQQERSRKLNRHNLSVIDPTVKDLFVIGNVQSSSDLRHDNEQRQIIAFSTGHSGSNLIISPLKLEPSDTEHDIYSIAGCSSVFKIDLKSKIKTIKIPTVASSLGRYSDCIIAITECSLHIIKIKSIDNKYTKIDCHVFDPLYFTELSDFPFADVAFNPWDLTQFAIIDTKGNWAIGSLPFQNKNFNGLILNDSLRGSIFDPQETSLRKKVIWSSHHTRILLMDQSKIVEVDFGLNWQSEIVQAKTWSELLDLKEMNEYFSILLTSQEIIFLRNKSHNNEITRDLSWKHNLDHNDKTYRMFIQKVDDGYKAIFFVYITSRRHKNVYMQAFTLTNNGELIRYVAEPIIFQIPQKTEGVDSIQFVEQSLNHYSPEPNAHYNINLNLFIKGTNSKAMTTLILTNNKNYDKISSYESDKWTIEGHIGRTEIENPSTEITFFIQDIVNKFEKTLTLDYNKDKELELFQQFGYHLSESMNRLLEQWEDSGSFCSQRSFTELHDLPQHFENLSEFTSLLEQFIQYYKDQELLFTDLKTISNLLLYEEVDDIDIIYNKLLQCWGLLNDDAEFLTREIVKQIVWTMLKFNKKNKYEKLSHKIRNSLGQRYKDTIDLWDMNELDDENDLEYGSSKSTVPLHSQSQHSMSSQMQIPIIKSSQNKVAKRGKSLNSRHSVRVGGSQVNTQLDNGSMMGSQLASSLPDTMTPAFSLLSAPSSQLISQPVSQVRDSQRSKKKKKKIGGFG</sequence>
<dbReference type="InterPro" id="IPR048536">
    <property type="entry name" value="Rrn6_K-rich"/>
</dbReference>
<dbReference type="Proteomes" id="UP000005220">
    <property type="component" value="Chromosome 9"/>
</dbReference>
<dbReference type="Pfam" id="PF20639">
    <property type="entry name" value="Rrn6_K-rich"/>
    <property type="match status" value="1"/>
</dbReference>
<dbReference type="GeneID" id="13883516"/>
<accession>H2AZS9</accession>
<dbReference type="AlphaFoldDB" id="H2AZS9"/>
<feature type="domain" description="RRN6 helical bundle" evidence="4">
    <location>
        <begin position="637"/>
        <end position="762"/>
    </location>
</feature>
<feature type="domain" description="RRN6 beta-propeller" evidence="2">
    <location>
        <begin position="204"/>
        <end position="536"/>
    </location>
</feature>
<dbReference type="GO" id="GO:0001163">
    <property type="term" value="F:RNA polymerase I transcription regulatory region sequence-specific DNA binding"/>
    <property type="evidence" value="ECO:0007669"/>
    <property type="project" value="EnsemblFungi"/>
</dbReference>
<feature type="compositionally biased region" description="Basic residues" evidence="1">
    <location>
        <begin position="909"/>
        <end position="920"/>
    </location>
</feature>
<evidence type="ECO:0000256" key="1">
    <source>
        <dbReference type="SAM" id="MobiDB-lite"/>
    </source>
</evidence>
<feature type="compositionally biased region" description="Polar residues" evidence="1">
    <location>
        <begin position="857"/>
        <end position="876"/>
    </location>
</feature>
<evidence type="ECO:0000259" key="2">
    <source>
        <dbReference type="Pfam" id="PF10214"/>
    </source>
</evidence>
<dbReference type="GO" id="GO:0070860">
    <property type="term" value="C:RNA polymerase I core factor complex"/>
    <property type="evidence" value="ECO:0007669"/>
    <property type="project" value="EnsemblFungi"/>
</dbReference>
<dbReference type="Pfam" id="PF20640">
    <property type="entry name" value="Rrn6_HB"/>
    <property type="match status" value="1"/>
</dbReference>
<dbReference type="PANTHER" id="PTHR28221:SF2">
    <property type="entry name" value="RNA POLYMERASE I-SPECIFIC TRANSCRIPTION INITIATION FACTOR RRN6"/>
    <property type="match status" value="1"/>
</dbReference>
<feature type="compositionally biased region" description="Polar residues" evidence="1">
    <location>
        <begin position="893"/>
        <end position="904"/>
    </location>
</feature>
<dbReference type="OrthoDB" id="4090074at2759"/>
<dbReference type="FunCoup" id="H2AZS9">
    <property type="interactions" value="35"/>
</dbReference>
<dbReference type="STRING" id="1071382.H2AZS9"/>
<dbReference type="InterPro" id="IPR048537">
    <property type="entry name" value="RRN6_HB"/>
</dbReference>
<dbReference type="Pfam" id="PF10214">
    <property type="entry name" value="Rrn6_beta-prop"/>
    <property type="match status" value="1"/>
</dbReference>
<keyword evidence="6" id="KW-1185">Reference proteome</keyword>
<dbReference type="GO" id="GO:0042790">
    <property type="term" value="P:nucleolar large rRNA transcription by RNA polymerase I"/>
    <property type="evidence" value="ECO:0007669"/>
    <property type="project" value="EnsemblFungi"/>
</dbReference>
<dbReference type="GO" id="GO:0001179">
    <property type="term" value="F:RNA polymerase I general transcription initiation factor binding"/>
    <property type="evidence" value="ECO:0007669"/>
    <property type="project" value="EnsemblFungi"/>
</dbReference>
<evidence type="ECO:0000313" key="5">
    <source>
        <dbReference type="EMBL" id="CCF59879.1"/>
    </source>
</evidence>
<feature type="domain" description="RRN6 K-rich C-terminal" evidence="3">
    <location>
        <begin position="786"/>
        <end position="919"/>
    </location>
</feature>
<reference evidence="5 6" key="1">
    <citation type="journal article" date="2011" name="Proc. Natl. Acad. Sci. U.S.A.">
        <title>Evolutionary erosion of yeast sex chromosomes by mating-type switching accidents.</title>
        <authorList>
            <person name="Gordon J.L."/>
            <person name="Armisen D."/>
            <person name="Proux-Wera E."/>
            <person name="Oheigeartaigh S.S."/>
            <person name="Byrne K.P."/>
            <person name="Wolfe K.H."/>
        </authorList>
    </citation>
    <scope>NUCLEOTIDE SEQUENCE [LARGE SCALE GENOMIC DNA]</scope>
    <source>
        <strain evidence="6">ATCC 22294 / BCRC 22015 / CBS 2517 / CECT 1963 / NBRC 1671 / NRRL Y-8276</strain>
    </source>
</reference>
<feature type="region of interest" description="Disordered" evidence="1">
    <location>
        <begin position="893"/>
        <end position="920"/>
    </location>
</feature>
<dbReference type="EMBL" id="HE650829">
    <property type="protein sequence ID" value="CCF59879.1"/>
    <property type="molecule type" value="Genomic_DNA"/>
</dbReference>
<protein>
    <recommendedName>
        <fullName evidence="7">RNA polymerase I-specific transcription initiation factor RRN6</fullName>
    </recommendedName>
</protein>
<dbReference type="KEGG" id="kaf:KAFR_0I00980"/>
<evidence type="ECO:0000313" key="6">
    <source>
        <dbReference type="Proteomes" id="UP000005220"/>
    </source>
</evidence>